<evidence type="ECO:0000313" key="3">
    <source>
        <dbReference type="EMBL" id="WWC68873.1"/>
    </source>
</evidence>
<dbReference type="AlphaFoldDB" id="A0A1B9I6F2"/>
<dbReference type="OrthoDB" id="2565254at2759"/>
<feature type="compositionally biased region" description="Polar residues" evidence="1">
    <location>
        <begin position="312"/>
        <end position="329"/>
    </location>
</feature>
<evidence type="ECO:0000313" key="2">
    <source>
        <dbReference type="EMBL" id="OCF51097.1"/>
    </source>
</evidence>
<dbReference type="EMBL" id="CP144521">
    <property type="protein sequence ID" value="WWC68873.1"/>
    <property type="molecule type" value="Genomic_DNA"/>
</dbReference>
<feature type="compositionally biased region" description="Low complexity" evidence="1">
    <location>
        <begin position="98"/>
        <end position="112"/>
    </location>
</feature>
<organism evidence="2">
    <name type="scientific">Kwoniella pini CBS 10737</name>
    <dbReference type="NCBI Taxonomy" id="1296096"/>
    <lineage>
        <taxon>Eukaryota</taxon>
        <taxon>Fungi</taxon>
        <taxon>Dikarya</taxon>
        <taxon>Basidiomycota</taxon>
        <taxon>Agaricomycotina</taxon>
        <taxon>Tremellomycetes</taxon>
        <taxon>Tremellales</taxon>
        <taxon>Cryptococcaceae</taxon>
        <taxon>Kwoniella</taxon>
    </lineage>
</organism>
<feature type="region of interest" description="Disordered" evidence="1">
    <location>
        <begin position="301"/>
        <end position="329"/>
    </location>
</feature>
<sequence length="437" mass="48619">MFAPRSTHIPRTYSVYQQPTTTKKNTNKENANALPSRTPSRSGKMAMGGPSTGMRMGLGIKTEGRDRNILMQQQNGGGKGKGKEGEDIEPKRLFANGPSKSISIPPSKSLSSMPHIQLNQTTHKTPARSSKKQNFQALRTPAPVMNEPAPTPLPSATRARRRSRASLSNISLTPIKSSIEQNFQTPAPKQWEEELSLGNIEETTNEILQNVQEENEIEEDYEPEYMPPPVQEIPFTPAYDHPDLVAIFSTLSGLPPMWSKSDDVIIREVPAFEVEAVDIQGMILKDDADLEEDWLRPKSKPLVPIQKPRPAVNNSRVTTTKGASIQSRQQASVVVRPDIQTSRMTNVRTPSTLSRSTIVPSTRPKTITPVSRTLPVRQNIINRPTIPGRSSSQVVARSKPIIKIADEDKELFDSWDQLDSVPEFQFDLDFDDTTLTQ</sequence>
<reference evidence="2" key="1">
    <citation type="submission" date="2013-07" db="EMBL/GenBank/DDBJ databases">
        <title>The Genome Sequence of Cryptococcus pinus CBS10737.</title>
        <authorList>
            <consortium name="The Broad Institute Genome Sequencing Platform"/>
            <person name="Cuomo C."/>
            <person name="Litvintseva A."/>
            <person name="Chen Y."/>
            <person name="Heitman J."/>
            <person name="Sun S."/>
            <person name="Springer D."/>
            <person name="Dromer F."/>
            <person name="Young S.K."/>
            <person name="Zeng Q."/>
            <person name="Gargeya S."/>
            <person name="Fitzgerald M."/>
            <person name="Abouelleil A."/>
            <person name="Alvarado L."/>
            <person name="Berlin A.M."/>
            <person name="Chapman S.B."/>
            <person name="Dewar J."/>
            <person name="Goldberg J."/>
            <person name="Griggs A."/>
            <person name="Gujja S."/>
            <person name="Hansen M."/>
            <person name="Howarth C."/>
            <person name="Imamovic A."/>
            <person name="Larimer J."/>
            <person name="McCowan C."/>
            <person name="Murphy C."/>
            <person name="Pearson M."/>
            <person name="Priest M."/>
            <person name="Roberts A."/>
            <person name="Saif S."/>
            <person name="Shea T."/>
            <person name="Sykes S."/>
            <person name="Wortman J."/>
            <person name="Nusbaum C."/>
            <person name="Birren B."/>
        </authorList>
    </citation>
    <scope>NUCLEOTIDE SEQUENCE [LARGE SCALE GENOMIC DNA]</scope>
    <source>
        <strain evidence="2">CBS 10737</strain>
    </source>
</reference>
<evidence type="ECO:0000313" key="4">
    <source>
        <dbReference type="Proteomes" id="UP000094020"/>
    </source>
</evidence>
<proteinExistence type="predicted"/>
<reference evidence="3" key="2">
    <citation type="submission" date="2013-07" db="EMBL/GenBank/DDBJ databases">
        <authorList>
            <consortium name="The Broad Institute Genome Sequencing Platform"/>
            <person name="Cuomo C."/>
            <person name="Litvintseva A."/>
            <person name="Chen Y."/>
            <person name="Heitman J."/>
            <person name="Sun S."/>
            <person name="Springer D."/>
            <person name="Dromer F."/>
            <person name="Young S.K."/>
            <person name="Zeng Q."/>
            <person name="Gargeya S."/>
            <person name="Fitzgerald M."/>
            <person name="Abouelleil A."/>
            <person name="Alvarado L."/>
            <person name="Berlin A.M."/>
            <person name="Chapman S.B."/>
            <person name="Dewar J."/>
            <person name="Goldberg J."/>
            <person name="Griggs A."/>
            <person name="Gujja S."/>
            <person name="Hansen M."/>
            <person name="Howarth C."/>
            <person name="Imamovic A."/>
            <person name="Larimer J."/>
            <person name="McCowan C."/>
            <person name="Murphy C."/>
            <person name="Pearson M."/>
            <person name="Priest M."/>
            <person name="Roberts A."/>
            <person name="Saif S."/>
            <person name="Shea T."/>
            <person name="Sykes S."/>
            <person name="Wortman J."/>
            <person name="Nusbaum C."/>
            <person name="Birren B."/>
        </authorList>
    </citation>
    <scope>NUCLEOTIDE SEQUENCE</scope>
    <source>
        <strain evidence="3">CBS 10737</strain>
    </source>
</reference>
<dbReference type="KEGG" id="kpin:30171532"/>
<accession>A0A1B9I6F2</accession>
<feature type="region of interest" description="Disordered" evidence="1">
    <location>
        <begin position="1"/>
        <end position="54"/>
    </location>
</feature>
<keyword evidence="4" id="KW-1185">Reference proteome</keyword>
<evidence type="ECO:0000256" key="1">
    <source>
        <dbReference type="SAM" id="MobiDB-lite"/>
    </source>
</evidence>
<dbReference type="Proteomes" id="UP000094020">
    <property type="component" value="Chromosome 3"/>
</dbReference>
<dbReference type="GeneID" id="30171532"/>
<protein>
    <submittedName>
        <fullName evidence="2">Uncharacterized protein</fullName>
    </submittedName>
</protein>
<feature type="compositionally biased region" description="Low complexity" evidence="1">
    <location>
        <begin position="20"/>
        <end position="33"/>
    </location>
</feature>
<reference evidence="3" key="4">
    <citation type="submission" date="2024-02" db="EMBL/GenBank/DDBJ databases">
        <title>Comparative genomics of Cryptococcus and Kwoniella reveals pathogenesis evolution and contrasting modes of karyotype evolution via chromosome fusion or intercentromeric recombination.</title>
        <authorList>
            <person name="Coelho M.A."/>
            <person name="David-Palma M."/>
            <person name="Shea T."/>
            <person name="Bowers K."/>
            <person name="McGinley-Smith S."/>
            <person name="Mohammad A.W."/>
            <person name="Gnirke A."/>
            <person name="Yurkov A.M."/>
            <person name="Nowrousian M."/>
            <person name="Sun S."/>
            <person name="Cuomo C.A."/>
            <person name="Heitman J."/>
        </authorList>
    </citation>
    <scope>NUCLEOTIDE SEQUENCE</scope>
    <source>
        <strain evidence="3">CBS 10737</strain>
    </source>
</reference>
<feature type="compositionally biased region" description="Basic and acidic residues" evidence="1">
    <location>
        <begin position="81"/>
        <end position="92"/>
    </location>
</feature>
<feature type="region of interest" description="Disordered" evidence="1">
    <location>
        <begin position="72"/>
        <end position="168"/>
    </location>
</feature>
<reference evidence="2" key="3">
    <citation type="submission" date="2016-07" db="EMBL/GenBank/DDBJ databases">
        <title>Evolution of pathogenesis and genome organization in the Tremellales.</title>
        <authorList>
            <person name="Cuomo C."/>
            <person name="Litvintseva A."/>
            <person name="Heitman J."/>
            <person name="Chen Y."/>
            <person name="Sun S."/>
            <person name="Springer D."/>
            <person name="Dromer F."/>
            <person name="Young S."/>
            <person name="Zeng Q."/>
            <person name="Chapman S."/>
            <person name="Gujja S."/>
            <person name="Saif S."/>
            <person name="Birren B."/>
        </authorList>
    </citation>
    <scope>NUCLEOTIDE SEQUENCE</scope>
    <source>
        <strain evidence="2">CBS 10737</strain>
    </source>
</reference>
<dbReference type="STRING" id="1296096.A0A1B9I6F2"/>
<gene>
    <name evidence="2" type="ORF">I206_03163</name>
    <name evidence="3" type="ORF">I206_102809</name>
</gene>
<name>A0A1B9I6F2_9TREE</name>
<dbReference type="RefSeq" id="XP_019012316.1">
    <property type="nucleotide sequence ID" value="XM_019154913.1"/>
</dbReference>
<dbReference type="EMBL" id="KI894009">
    <property type="protein sequence ID" value="OCF51097.1"/>
    <property type="molecule type" value="Genomic_DNA"/>
</dbReference>